<dbReference type="InterPro" id="IPR003660">
    <property type="entry name" value="HAMP_dom"/>
</dbReference>
<evidence type="ECO:0000256" key="13">
    <source>
        <dbReference type="ARBA" id="ARBA00040841"/>
    </source>
</evidence>
<reference evidence="17" key="1">
    <citation type="submission" date="2009-07" db="EMBL/GenBank/DDBJ databases">
        <authorList>
            <person name="Weinstock G."/>
            <person name="Sodergren E."/>
            <person name="Clifton S."/>
            <person name="Fulton L."/>
            <person name="Fulton B."/>
            <person name="Courtney L."/>
            <person name="Fronick C."/>
            <person name="Harrison M."/>
            <person name="Strong C."/>
            <person name="Farmer C."/>
            <person name="Delahaunty K."/>
            <person name="Markovic C."/>
            <person name="Hall O."/>
            <person name="Minx P."/>
            <person name="Tomlinson C."/>
            <person name="Mitreva M."/>
            <person name="Nelson J."/>
            <person name="Hou S."/>
            <person name="Wollam A."/>
            <person name="Pepin K.H."/>
            <person name="Johnson M."/>
            <person name="Bhonagiri V."/>
            <person name="Nash W.E."/>
            <person name="Warren W."/>
            <person name="Chinwalla A."/>
            <person name="Mardis E.R."/>
            <person name="Wilson R.K."/>
        </authorList>
    </citation>
    <scope>NUCLEOTIDE SEQUENCE [LARGE SCALE GENOMIC DNA]</scope>
    <source>
        <strain evidence="17">DSM 14469</strain>
    </source>
</reference>
<dbReference type="InterPro" id="IPR004358">
    <property type="entry name" value="Sig_transdc_His_kin-like_C"/>
</dbReference>
<evidence type="ECO:0000256" key="10">
    <source>
        <dbReference type="ARBA" id="ARBA00023026"/>
    </source>
</evidence>
<dbReference type="eggNOG" id="COG2205">
    <property type="taxonomic scope" value="Bacteria"/>
</dbReference>
<sequence length="356" mass="40521">MKKEERRRRFALTVLVSLFVFIIIAVAGILAGLLVYLMIRLGIIKTVGGRPEAGTIFLLLPIASTLIGVLFTLLTGRISLRPFYQLINQLNRLASGDFHTRIHFSRPISRHSVFREIEKSFNSAAEELEHTEMLRGDFINNFSHEFKTPIVSIAGFAKLLRRGNLSEAQKEEYLAVIEEEALRLSEMATNMLNLTKVENQTILTNVTSYNLSEQIRSTVLLLAEKWTQKDLEPDLDFQEYTIEANEELLKQIWVNLIDNAVKFSEPGNLISFHITEKADDLFVSISNRGTEIPEESLNRIFNKFYQADESHSSEGNGIGLAIVKKVAELHNGDIYVTSENKRTTFTVRLPKHQPER</sequence>
<evidence type="ECO:0000256" key="6">
    <source>
        <dbReference type="ARBA" id="ARBA00022692"/>
    </source>
</evidence>
<gene>
    <name evidence="17" type="ORF">BRYFOR_07246</name>
</gene>
<evidence type="ECO:0000256" key="1">
    <source>
        <dbReference type="ARBA" id="ARBA00000085"/>
    </source>
</evidence>
<dbReference type="GO" id="GO:0005886">
    <property type="term" value="C:plasma membrane"/>
    <property type="evidence" value="ECO:0007669"/>
    <property type="project" value="TreeGrafter"/>
</dbReference>
<dbReference type="RefSeq" id="WP_006862037.1">
    <property type="nucleotide sequence ID" value="NZ_ACCL02000009.1"/>
</dbReference>
<dbReference type="InterPro" id="IPR036890">
    <property type="entry name" value="HATPase_C_sf"/>
</dbReference>
<comment type="caution">
    <text evidence="17">The sequence shown here is derived from an EMBL/GenBank/DDBJ whole genome shotgun (WGS) entry which is preliminary data.</text>
</comment>
<feature type="transmembrane region" description="Helical" evidence="14">
    <location>
        <begin position="56"/>
        <end position="76"/>
    </location>
</feature>
<dbReference type="CDD" id="cd00082">
    <property type="entry name" value="HisKA"/>
    <property type="match status" value="1"/>
</dbReference>
<feature type="domain" description="Histidine kinase" evidence="15">
    <location>
        <begin position="141"/>
        <end position="353"/>
    </location>
</feature>
<keyword evidence="4" id="KW-0597">Phosphoprotein</keyword>
<dbReference type="OrthoDB" id="9813151at2"/>
<dbReference type="Pfam" id="PF02518">
    <property type="entry name" value="HATPase_c"/>
    <property type="match status" value="1"/>
</dbReference>
<dbReference type="InterPro" id="IPR036097">
    <property type="entry name" value="HisK_dim/P_sf"/>
</dbReference>
<organism evidence="17 18">
    <name type="scientific">Marvinbryantia formatexigens DSM 14469</name>
    <dbReference type="NCBI Taxonomy" id="478749"/>
    <lineage>
        <taxon>Bacteria</taxon>
        <taxon>Bacillati</taxon>
        <taxon>Bacillota</taxon>
        <taxon>Clostridia</taxon>
        <taxon>Lachnospirales</taxon>
        <taxon>Lachnospiraceae</taxon>
        <taxon>Marvinbryantia</taxon>
    </lineage>
</organism>
<dbReference type="PANTHER" id="PTHR45528">
    <property type="entry name" value="SENSOR HISTIDINE KINASE CPXA"/>
    <property type="match status" value="1"/>
</dbReference>
<dbReference type="CDD" id="cd06225">
    <property type="entry name" value="HAMP"/>
    <property type="match status" value="1"/>
</dbReference>
<evidence type="ECO:0000256" key="11">
    <source>
        <dbReference type="ARBA" id="ARBA00023136"/>
    </source>
</evidence>
<proteinExistence type="predicted"/>
<dbReference type="SMART" id="SM00388">
    <property type="entry name" value="HisKA"/>
    <property type="match status" value="1"/>
</dbReference>
<dbReference type="Gene3D" id="1.10.287.130">
    <property type="match status" value="1"/>
</dbReference>
<evidence type="ECO:0000256" key="5">
    <source>
        <dbReference type="ARBA" id="ARBA00022679"/>
    </source>
</evidence>
<dbReference type="Gene3D" id="3.30.565.10">
    <property type="entry name" value="Histidine kinase-like ATPase, C-terminal domain"/>
    <property type="match status" value="1"/>
</dbReference>
<dbReference type="PROSITE" id="PS50109">
    <property type="entry name" value="HIS_KIN"/>
    <property type="match status" value="1"/>
</dbReference>
<dbReference type="SMART" id="SM00304">
    <property type="entry name" value="HAMP"/>
    <property type="match status" value="1"/>
</dbReference>
<keyword evidence="5" id="KW-0808">Transferase</keyword>
<evidence type="ECO:0000259" key="15">
    <source>
        <dbReference type="PROSITE" id="PS50109"/>
    </source>
</evidence>
<dbReference type="PROSITE" id="PS50885">
    <property type="entry name" value="HAMP"/>
    <property type="match status" value="1"/>
</dbReference>
<keyword evidence="18" id="KW-1185">Reference proteome</keyword>
<evidence type="ECO:0000256" key="4">
    <source>
        <dbReference type="ARBA" id="ARBA00022553"/>
    </source>
</evidence>
<evidence type="ECO:0000256" key="7">
    <source>
        <dbReference type="ARBA" id="ARBA00022777"/>
    </source>
</evidence>
<dbReference type="GO" id="GO:0000155">
    <property type="term" value="F:phosphorelay sensor kinase activity"/>
    <property type="evidence" value="ECO:0007669"/>
    <property type="project" value="InterPro"/>
</dbReference>
<evidence type="ECO:0000256" key="9">
    <source>
        <dbReference type="ARBA" id="ARBA00023012"/>
    </source>
</evidence>
<dbReference type="PRINTS" id="PR00344">
    <property type="entry name" value="BCTRLSENSOR"/>
</dbReference>
<evidence type="ECO:0000256" key="14">
    <source>
        <dbReference type="SAM" id="Phobius"/>
    </source>
</evidence>
<dbReference type="FunFam" id="3.30.565.10:FF:000006">
    <property type="entry name" value="Sensor histidine kinase WalK"/>
    <property type="match status" value="1"/>
</dbReference>
<dbReference type="CDD" id="cd00075">
    <property type="entry name" value="HATPase"/>
    <property type="match status" value="1"/>
</dbReference>
<dbReference type="InterPro" id="IPR003594">
    <property type="entry name" value="HATPase_dom"/>
</dbReference>
<name>C6LF44_9FIRM</name>
<dbReference type="SUPFAM" id="SSF47384">
    <property type="entry name" value="Homodimeric domain of signal transducing histidine kinase"/>
    <property type="match status" value="1"/>
</dbReference>
<dbReference type="SMART" id="SM00387">
    <property type="entry name" value="HATPase_c"/>
    <property type="match status" value="1"/>
</dbReference>
<comment type="catalytic activity">
    <reaction evidence="1">
        <text>ATP + protein L-histidine = ADP + protein N-phospho-L-histidine.</text>
        <dbReference type="EC" id="2.7.13.3"/>
    </reaction>
</comment>
<feature type="transmembrane region" description="Helical" evidence="14">
    <location>
        <begin position="12"/>
        <end position="36"/>
    </location>
</feature>
<dbReference type="EC" id="2.7.13.3" evidence="3"/>
<dbReference type="STRING" id="168384.SAMN05660368_02337"/>
<dbReference type="AlphaFoldDB" id="C6LF44"/>
<dbReference type="PANTHER" id="PTHR45528:SF11">
    <property type="entry name" value="HISTIDINE KINASE"/>
    <property type="match status" value="1"/>
</dbReference>
<dbReference type="InterPro" id="IPR050398">
    <property type="entry name" value="HssS/ArlS-like"/>
</dbReference>
<dbReference type="FunFam" id="1.10.287.130:FF:000001">
    <property type="entry name" value="Two-component sensor histidine kinase"/>
    <property type="match status" value="1"/>
</dbReference>
<dbReference type="InterPro" id="IPR003661">
    <property type="entry name" value="HisK_dim/P_dom"/>
</dbReference>
<comment type="function">
    <text evidence="12">Member of the two-component regulatory system HssS/HssR involved in intracellular heme homeostasis and tempering of staphylococcal virulence. HssS functions as a heme sensor histidine kinase which is autophosphorylated at a histidine residue and transfers its phosphate group to an aspartate residue of HssR. HssR/HssS activates the expression of hrtAB, an efflux pump, in response to extracellular heme, hemin, hemoglobin or blood.</text>
</comment>
<feature type="domain" description="HAMP" evidence="16">
    <location>
        <begin position="77"/>
        <end position="133"/>
    </location>
</feature>
<keyword evidence="8 14" id="KW-1133">Transmembrane helix</keyword>
<evidence type="ECO:0000313" key="18">
    <source>
        <dbReference type="Proteomes" id="UP000005561"/>
    </source>
</evidence>
<comment type="subcellular location">
    <subcellularLocation>
        <location evidence="2">Membrane</location>
        <topology evidence="2">Multi-pass membrane protein</topology>
    </subcellularLocation>
</comment>
<evidence type="ECO:0000256" key="8">
    <source>
        <dbReference type="ARBA" id="ARBA00022989"/>
    </source>
</evidence>
<dbReference type="Pfam" id="PF00512">
    <property type="entry name" value="HisKA"/>
    <property type="match status" value="1"/>
</dbReference>
<keyword evidence="6 14" id="KW-0812">Transmembrane</keyword>
<keyword evidence="9" id="KW-0902">Two-component regulatory system</keyword>
<keyword evidence="10" id="KW-0843">Virulence</keyword>
<evidence type="ECO:0000256" key="2">
    <source>
        <dbReference type="ARBA" id="ARBA00004141"/>
    </source>
</evidence>
<protein>
    <recommendedName>
        <fullName evidence="13">Heme sensor protein HssS</fullName>
        <ecNumber evidence="3">2.7.13.3</ecNumber>
    </recommendedName>
</protein>
<evidence type="ECO:0000259" key="16">
    <source>
        <dbReference type="PROSITE" id="PS50885"/>
    </source>
</evidence>
<dbReference type="SUPFAM" id="SSF55874">
    <property type="entry name" value="ATPase domain of HSP90 chaperone/DNA topoisomerase II/histidine kinase"/>
    <property type="match status" value="1"/>
</dbReference>
<dbReference type="InterPro" id="IPR005467">
    <property type="entry name" value="His_kinase_dom"/>
</dbReference>
<dbReference type="EMBL" id="ACCL02000009">
    <property type="protein sequence ID" value="EET60783.1"/>
    <property type="molecule type" value="Genomic_DNA"/>
</dbReference>
<evidence type="ECO:0000256" key="12">
    <source>
        <dbReference type="ARBA" id="ARBA00037219"/>
    </source>
</evidence>
<dbReference type="Proteomes" id="UP000005561">
    <property type="component" value="Unassembled WGS sequence"/>
</dbReference>
<accession>C6LF44</accession>
<dbReference type="Gene3D" id="6.10.340.10">
    <property type="match status" value="1"/>
</dbReference>
<evidence type="ECO:0000256" key="3">
    <source>
        <dbReference type="ARBA" id="ARBA00012438"/>
    </source>
</evidence>
<keyword evidence="11 14" id="KW-0472">Membrane</keyword>
<evidence type="ECO:0000313" key="17">
    <source>
        <dbReference type="EMBL" id="EET60783.1"/>
    </source>
</evidence>
<keyword evidence="7 17" id="KW-0418">Kinase</keyword>